<dbReference type="InterPro" id="IPR029021">
    <property type="entry name" value="Prot-tyrosine_phosphatase-like"/>
</dbReference>
<dbReference type="Pfam" id="PF13350">
    <property type="entry name" value="Y_phosphatase3"/>
    <property type="match status" value="1"/>
</dbReference>
<dbReference type="EMBL" id="UINC01186266">
    <property type="protein sequence ID" value="SVD98410.1"/>
    <property type="molecule type" value="Genomic_DNA"/>
</dbReference>
<sequence length="199" mass="21995">MDYRNSTVTPLLLSHRATLVLAVLIGASCGEAEQPPRAAPNATIIIAEARRTALDAYRLSWTVEPFGTKVTIFSSTNPSHFLRAAPIASSNETETIITGLHPRQRHYFELVPEGGEGYVTATRFVNVEGAQNFRDLGGYQTSDGRHVQWGTLFRSDALSNLTDADLTLFSNMGIRVVCDLRRDSERDDEPDRLPTHNPP</sequence>
<proteinExistence type="predicted"/>
<dbReference type="GO" id="GO:0004721">
    <property type="term" value="F:phosphoprotein phosphatase activity"/>
    <property type="evidence" value="ECO:0007669"/>
    <property type="project" value="InterPro"/>
</dbReference>
<name>A0A382ZSZ2_9ZZZZ</name>
<dbReference type="SUPFAM" id="SSF52799">
    <property type="entry name" value="(Phosphotyrosine protein) phosphatases II"/>
    <property type="match status" value="1"/>
</dbReference>
<dbReference type="PROSITE" id="PS51257">
    <property type="entry name" value="PROKAR_LIPOPROTEIN"/>
    <property type="match status" value="1"/>
</dbReference>
<dbReference type="Gene3D" id="3.90.190.10">
    <property type="entry name" value="Protein tyrosine phosphatase superfamily"/>
    <property type="match status" value="1"/>
</dbReference>
<evidence type="ECO:0000313" key="1">
    <source>
        <dbReference type="EMBL" id="SVD98410.1"/>
    </source>
</evidence>
<feature type="non-terminal residue" evidence="1">
    <location>
        <position position="199"/>
    </location>
</feature>
<dbReference type="AlphaFoldDB" id="A0A382ZSZ2"/>
<protein>
    <submittedName>
        <fullName evidence="1">Uncharacterized protein</fullName>
    </submittedName>
</protein>
<reference evidence="1" key="1">
    <citation type="submission" date="2018-05" db="EMBL/GenBank/DDBJ databases">
        <authorList>
            <person name="Lanie J.A."/>
            <person name="Ng W.-L."/>
            <person name="Kazmierczak K.M."/>
            <person name="Andrzejewski T.M."/>
            <person name="Davidsen T.M."/>
            <person name="Wayne K.J."/>
            <person name="Tettelin H."/>
            <person name="Glass J.I."/>
            <person name="Rusch D."/>
            <person name="Podicherti R."/>
            <person name="Tsui H.-C.T."/>
            <person name="Winkler M.E."/>
        </authorList>
    </citation>
    <scope>NUCLEOTIDE SEQUENCE</scope>
</reference>
<dbReference type="InterPro" id="IPR026893">
    <property type="entry name" value="Tyr/Ser_Pase_IphP-type"/>
</dbReference>
<organism evidence="1">
    <name type="scientific">marine metagenome</name>
    <dbReference type="NCBI Taxonomy" id="408172"/>
    <lineage>
        <taxon>unclassified sequences</taxon>
        <taxon>metagenomes</taxon>
        <taxon>ecological metagenomes</taxon>
    </lineage>
</organism>
<accession>A0A382ZSZ2</accession>
<gene>
    <name evidence="1" type="ORF">METZ01_LOCUS451264</name>
</gene>